<sequence>MMKEGLLSDKIRVLALTENGFTGEVPSTLSNLKQLTMLDLSANNFQGTIPVLAELTNLEDLALEYNNFIGGFPLSIPKQLPWEQLDTLDLRSNLLHGPLPIPPPLIRYFFISNNTLSGEIPSLICNATSLEILDLSHNNLSGAVPQCLLNFSSVLSMLNLCSNGFNGMLPLAVAKPNWLRSLDLNGNQFEGPLPRSLANCTSLEVLNVGNNKINDTFPYWLETLLELQVLVIRSNRFHGPVNPSKSTIPFAKLRIFDLCSNKFTGHLPGSNFSGKIPNVVGKLNSVVVLNFSDNSLRGHIPKSLGHLTSLESLDISSNQFTGRIPSQLTSLAFLTVLNLSWNLLCGTIPQGPQCNTFPNGPYAGKSGLCGDVRSSICNLSSLEILVLSNNNLNGVIPQCLGNVTNALFVLDLWMSGFCGTIPKTFVNCNKLRSLNLNENHLEGPVPQYLANCKTMEVLDLGDNNLNGIETPFPKLRIFDLSYNNFTRLLPKRYFLNFKAMMYVDKSKITLQYMGDTVYRDSVELVLKGVVIKLKYILTIFTKIDFSNNHFRGEIPNDVGKLQELRLLNLSRNSLSGYLPSLLQNKTMLESLDLSSNQLSGEIPGELKSLTFLAVLNLSKNHLVGPIPRGNQFDTFQNDCCIRNLGLCGLPLSKKCGDRKAQPQLPPPISQDDDDEDDGFASGFTWRIVLMGYGCEFVIGVSMGFVMFLLEDRDGWIPVILSRLFGGFERHMIVASIGANIVGMYGLGCDTKYSWNFKAMRAGYRTKMGLWGKAVMEILRQSSSKEC</sequence>
<comment type="caution">
    <text evidence="1">The sequence shown here is derived from an EMBL/GenBank/DDBJ whole genome shotgun (WGS) entry which is preliminary data.</text>
</comment>
<reference evidence="1" key="1">
    <citation type="submission" date="2022-02" db="EMBL/GenBank/DDBJ databases">
        <title>Plant Genome Project.</title>
        <authorList>
            <person name="Zhang R.-G."/>
        </authorList>
    </citation>
    <scope>NUCLEOTIDE SEQUENCE</scope>
    <source>
        <strain evidence="1">AT1</strain>
    </source>
</reference>
<proteinExistence type="predicted"/>
<evidence type="ECO:0000313" key="1">
    <source>
        <dbReference type="EMBL" id="KAI8570872.1"/>
    </source>
</evidence>
<gene>
    <name evidence="1" type="ORF">RHMOL_Rhmol01G0071600</name>
</gene>
<accession>A0ACC0Q0S5</accession>
<keyword evidence="2" id="KW-1185">Reference proteome</keyword>
<evidence type="ECO:0000313" key="2">
    <source>
        <dbReference type="Proteomes" id="UP001062846"/>
    </source>
</evidence>
<name>A0ACC0Q0S5_RHOML</name>
<organism evidence="1 2">
    <name type="scientific">Rhododendron molle</name>
    <name type="common">Chinese azalea</name>
    <name type="synonym">Azalea mollis</name>
    <dbReference type="NCBI Taxonomy" id="49168"/>
    <lineage>
        <taxon>Eukaryota</taxon>
        <taxon>Viridiplantae</taxon>
        <taxon>Streptophyta</taxon>
        <taxon>Embryophyta</taxon>
        <taxon>Tracheophyta</taxon>
        <taxon>Spermatophyta</taxon>
        <taxon>Magnoliopsida</taxon>
        <taxon>eudicotyledons</taxon>
        <taxon>Gunneridae</taxon>
        <taxon>Pentapetalae</taxon>
        <taxon>asterids</taxon>
        <taxon>Ericales</taxon>
        <taxon>Ericaceae</taxon>
        <taxon>Ericoideae</taxon>
        <taxon>Rhodoreae</taxon>
        <taxon>Rhododendron</taxon>
    </lineage>
</organism>
<protein>
    <submittedName>
        <fullName evidence="1">Uncharacterized protein</fullName>
    </submittedName>
</protein>
<dbReference type="EMBL" id="CM046388">
    <property type="protein sequence ID" value="KAI8570872.1"/>
    <property type="molecule type" value="Genomic_DNA"/>
</dbReference>
<dbReference type="Proteomes" id="UP001062846">
    <property type="component" value="Chromosome 1"/>
</dbReference>